<evidence type="ECO:0000313" key="3">
    <source>
        <dbReference type="EMBL" id="CAD7411109.1"/>
    </source>
</evidence>
<dbReference type="PANTHER" id="PTHR42961">
    <property type="entry name" value="IRON-SULFUR PROTEIN NUBPL"/>
    <property type="match status" value="1"/>
</dbReference>
<dbReference type="Gene3D" id="3.40.50.300">
    <property type="entry name" value="P-loop containing nucleotide triphosphate hydrolases"/>
    <property type="match status" value="1"/>
</dbReference>
<dbReference type="InterPro" id="IPR000808">
    <property type="entry name" value="Mrp-like_CS"/>
</dbReference>
<dbReference type="GO" id="GO:0016226">
    <property type="term" value="P:iron-sulfur cluster assembly"/>
    <property type="evidence" value="ECO:0007669"/>
    <property type="project" value="InterPro"/>
</dbReference>
<dbReference type="EMBL" id="OD005145">
    <property type="protein sequence ID" value="CAD7411109.1"/>
    <property type="molecule type" value="Genomic_DNA"/>
</dbReference>
<accession>A0A7R9DC64</accession>
<dbReference type="InterPro" id="IPR033756">
    <property type="entry name" value="YlxH/NBP35"/>
</dbReference>
<keyword evidence="2" id="KW-0067">ATP-binding</keyword>
<dbReference type="GO" id="GO:0005524">
    <property type="term" value="F:ATP binding"/>
    <property type="evidence" value="ECO:0007669"/>
    <property type="project" value="UniProtKB-KW"/>
</dbReference>
<gene>
    <name evidence="3" type="ORF">TPSB3V08_LOCUS7703</name>
</gene>
<reference evidence="3" key="1">
    <citation type="submission" date="2020-11" db="EMBL/GenBank/DDBJ databases">
        <authorList>
            <person name="Tran Van P."/>
        </authorList>
    </citation>
    <scope>NUCLEOTIDE SEQUENCE</scope>
</reference>
<dbReference type="GO" id="GO:0051539">
    <property type="term" value="F:4 iron, 4 sulfur cluster binding"/>
    <property type="evidence" value="ECO:0007669"/>
    <property type="project" value="TreeGrafter"/>
</dbReference>
<name>A0A7R9DC64_TIMPO</name>
<evidence type="ECO:0000256" key="2">
    <source>
        <dbReference type="ARBA" id="ARBA00022840"/>
    </source>
</evidence>
<dbReference type="PANTHER" id="PTHR42961:SF2">
    <property type="entry name" value="IRON-SULFUR PROTEIN NUBPL"/>
    <property type="match status" value="1"/>
</dbReference>
<dbReference type="GO" id="GO:0005739">
    <property type="term" value="C:mitochondrion"/>
    <property type="evidence" value="ECO:0007669"/>
    <property type="project" value="TreeGrafter"/>
</dbReference>
<sequence length="163" mass="17425">MSMGFLVDEKSPVVWRGLMVMSAIDKLVRQVAWGPLDYLIVDTPPGTGDTHLSLIQNIPLSGVLLVTTPQTAALQVARRGIGLFQKLQVPVVGIVENMSSVTCAKCHHSTPIFGQGTAQMAAELVELNMTSTLANYATEAGVVNVNLVLGIRVKTIKQLAHHG</sequence>
<dbReference type="InterPro" id="IPR044304">
    <property type="entry name" value="NUBPL-like"/>
</dbReference>
<dbReference type="InterPro" id="IPR027417">
    <property type="entry name" value="P-loop_NTPase"/>
</dbReference>
<keyword evidence="1" id="KW-0547">Nucleotide-binding</keyword>
<dbReference type="GO" id="GO:0032981">
    <property type="term" value="P:mitochondrial respiratory chain complex I assembly"/>
    <property type="evidence" value="ECO:0007669"/>
    <property type="project" value="TreeGrafter"/>
</dbReference>
<evidence type="ECO:0008006" key="4">
    <source>
        <dbReference type="Google" id="ProtNLM"/>
    </source>
</evidence>
<protein>
    <recommendedName>
        <fullName evidence="4">Iron-sulfur protein NUBPL</fullName>
    </recommendedName>
</protein>
<evidence type="ECO:0000256" key="1">
    <source>
        <dbReference type="ARBA" id="ARBA00022741"/>
    </source>
</evidence>
<dbReference type="Pfam" id="PF10609">
    <property type="entry name" value="ParA"/>
    <property type="match status" value="1"/>
</dbReference>
<organism evidence="3">
    <name type="scientific">Timema poppense</name>
    <name type="common">Walking stick</name>
    <dbReference type="NCBI Taxonomy" id="170557"/>
    <lineage>
        <taxon>Eukaryota</taxon>
        <taxon>Metazoa</taxon>
        <taxon>Ecdysozoa</taxon>
        <taxon>Arthropoda</taxon>
        <taxon>Hexapoda</taxon>
        <taxon>Insecta</taxon>
        <taxon>Pterygota</taxon>
        <taxon>Neoptera</taxon>
        <taxon>Polyneoptera</taxon>
        <taxon>Phasmatodea</taxon>
        <taxon>Timematodea</taxon>
        <taxon>Timematoidea</taxon>
        <taxon>Timematidae</taxon>
        <taxon>Timema</taxon>
    </lineage>
</organism>
<dbReference type="AlphaFoldDB" id="A0A7R9DC64"/>
<dbReference type="PROSITE" id="PS01215">
    <property type="entry name" value="MRP"/>
    <property type="match status" value="1"/>
</dbReference>
<proteinExistence type="predicted"/>
<dbReference type="SUPFAM" id="SSF52540">
    <property type="entry name" value="P-loop containing nucleoside triphosphate hydrolases"/>
    <property type="match status" value="1"/>
</dbReference>